<keyword evidence="3 9" id="KW-0547">Nucleotide-binding</keyword>
<evidence type="ECO:0000256" key="7">
    <source>
        <dbReference type="ARBA" id="ARBA00023212"/>
    </source>
</evidence>
<name>A0A6A7FXA6_9CRUS</name>
<dbReference type="GO" id="GO:0003777">
    <property type="term" value="F:microtubule motor activity"/>
    <property type="evidence" value="ECO:0007669"/>
    <property type="project" value="InterPro"/>
</dbReference>
<evidence type="ECO:0000256" key="10">
    <source>
        <dbReference type="SAM" id="Coils"/>
    </source>
</evidence>
<evidence type="ECO:0000256" key="9">
    <source>
        <dbReference type="PROSITE-ProRule" id="PRU00283"/>
    </source>
</evidence>
<feature type="region of interest" description="Disordered" evidence="11">
    <location>
        <begin position="521"/>
        <end position="541"/>
    </location>
</feature>
<feature type="compositionally biased region" description="Polar residues" evidence="11">
    <location>
        <begin position="1442"/>
        <end position="1453"/>
    </location>
</feature>
<feature type="region of interest" description="Disordered" evidence="11">
    <location>
        <begin position="1323"/>
        <end position="1365"/>
    </location>
</feature>
<dbReference type="PROSITE" id="PS50067">
    <property type="entry name" value="KINESIN_MOTOR_2"/>
    <property type="match status" value="1"/>
</dbReference>
<dbReference type="InterPro" id="IPR027640">
    <property type="entry name" value="Kinesin-like_fam"/>
</dbReference>
<evidence type="ECO:0000256" key="6">
    <source>
        <dbReference type="ARBA" id="ARBA00023175"/>
    </source>
</evidence>
<dbReference type="PRINTS" id="PR00380">
    <property type="entry name" value="KINESINHEAVY"/>
</dbReference>
<keyword evidence="7" id="KW-0963">Cytoplasm</keyword>
<sequence length="1625" mass="176532">MTLRRRSLLVGGRNSPKSSPRRCTAQAINRRTMQQTVKHLTKSVGDAGTLSGVSFGAASKANLKVVVRVRPFNKKETESNARSVVEIVDEHMLIFDPKHEQDLFFYQGVKQRRRDITKKQHKDQKFLFEAIFGPESTNQDIFENTTKDILDTLLEGYNCSVFAYGATGAGKTFTMLGRPECPGITLLTLMELYARIAAKEERCSNTTIEVVVSYLEVYNEMVRDLLEPGKPLQVQDCAQQVMVPGLSHHKPRDAEHLMELLELGNCNRSQHPTDANAESSRSHAVFQVMVKQHDRSSGGCKNNVSLSKLSMIDLAGSERACSTGCEGQRFREGANINRSLLALGNCINALADGKSHVPYRDSKLTRLLKDSLGGNCRSVMVAAVSAASTTFEDTFNTLRYSNRAKTIKTTLKKNQMSVENHVSQYVKIVEVLKEEILQTKAKLEQSEAREAEQARQAEQYEETIAELRMQLKEACVNNNNSDICSNCSGEMTQEHQQRNSQEQAFDSGTACAPASTSIHVDNIGGASLEPSPQIEDSSRRAFSEEYNDGFSTTACSLQLATETAVNLPSEGLEDNVSPEASSVIVTAGSAVENLSSVELALQDKLRSAYAQVAGLHREVLELAGYERKLELELYISCHRNSRINLIAFADYKLRKSVDKLSRSKSNLEEKLSQTRGRCSVVGSKLLAAQQHCQQLQLSLLESYSQSLSTRRLIEQADTHSVVRQLEGSCCSLQQLMSESAAMLQESFSSHSLALQTVRAQYVRLHSTSQHTPETQELFQRVVSELDECKISWAEPPTTKHSDCSDATDDQQQQDSVPQLDIKWLTSLADLNDLQQQQHKTSGGALGQQLFMPKTMCKSIMKGSISMVDLKDCCTSPMSIHDISSSTAELRQFTLTNTLNNKRLSLMPHLPSTQFPPSVQAELPLISISANTTDGVGLDYTTQRPPTPSAITINTNTSIADSSTVPVRLCNISNHNAKTVHAISTSSIIANSVSSTVENLTPLSGSTSVSCSMPADSVSDLKSTVLSSVAAVVSLEDFDENSSPVLETRPLNPTRVPTTPQHAAFPSLTIEETSPPPLPTNINTLTSGYNFSVSTAIDGRIYPTCTLSTTLRQEQLSNFNADTVATTTFPESISNSTKKMNMQRQSGTRNLITSFPRPNLIENSFTRGDSIHDSLMNVNNGLTSSMLIPMSNDVPLPVSIIKPGSRSAIYSAEMFSLSPAVNRSSAQNTDVDITKVIEELSAFCGTNIIADNNNSGTNHNLNVTIDIPAASSGSNNYLNTTIDLNSKSAPTSRIKPVNIVSKYLPSKLNNGTTGNDLNSTYITNSAGACGDEEEKDETTKSGGETDIARPDAKQSTSRHLDFSSHRLTKTQSLCNLPDSTFLIEPSEQGASIADGGLNPMALLESSIQTTAVIGASTKNTNIGLPPQPKPKGILKNITSSLNMESSNGNNSSATKGIMRFGGSSNSHKNPQRLDCVKNTPGSSASSLRRSYSSRVVGNTPDDKTGAAMMRRALLFKTRRINRNQENKSRLSRSVSSAAGTAQLIATAAAAADGATAAADKQQQKRSYFSSSSCSNLSALAGTINSKCIMTPDTKSDGKLLPPPPLEQTPVTANNSNNARSMKAWRP</sequence>
<reference evidence="13" key="1">
    <citation type="submission" date="2017-11" db="EMBL/GenBank/DDBJ databases">
        <title>The sensing device of the deep-sea amphipod.</title>
        <authorList>
            <person name="Kobayashi H."/>
            <person name="Nagahama T."/>
            <person name="Arai W."/>
            <person name="Sasagawa Y."/>
            <person name="Umeda M."/>
            <person name="Hayashi T."/>
            <person name="Nikaido I."/>
            <person name="Watanabe H."/>
            <person name="Oguri K."/>
            <person name="Kitazato H."/>
            <person name="Fujioka K."/>
            <person name="Kido Y."/>
            <person name="Takami H."/>
        </authorList>
    </citation>
    <scope>NUCLEOTIDE SEQUENCE</scope>
    <source>
        <tissue evidence="13">Whole body</tissue>
    </source>
</reference>
<evidence type="ECO:0000256" key="11">
    <source>
        <dbReference type="SAM" id="MobiDB-lite"/>
    </source>
</evidence>
<evidence type="ECO:0000259" key="12">
    <source>
        <dbReference type="PROSITE" id="PS50067"/>
    </source>
</evidence>
<dbReference type="GO" id="GO:0007018">
    <property type="term" value="P:microtubule-based movement"/>
    <property type="evidence" value="ECO:0007669"/>
    <property type="project" value="InterPro"/>
</dbReference>
<accession>A0A6A7FXA6</accession>
<feature type="domain" description="Kinesin motor" evidence="12">
    <location>
        <begin position="62"/>
        <end position="407"/>
    </location>
</feature>
<keyword evidence="4 9" id="KW-0067">ATP-binding</keyword>
<dbReference type="PANTHER" id="PTHR47968">
    <property type="entry name" value="CENTROMERE PROTEIN E"/>
    <property type="match status" value="1"/>
</dbReference>
<feature type="region of interest" description="Disordered" evidence="11">
    <location>
        <begin position="796"/>
        <end position="815"/>
    </location>
</feature>
<organism evidence="13">
    <name type="scientific">Hirondellea gigas</name>
    <dbReference type="NCBI Taxonomy" id="1518452"/>
    <lineage>
        <taxon>Eukaryota</taxon>
        <taxon>Metazoa</taxon>
        <taxon>Ecdysozoa</taxon>
        <taxon>Arthropoda</taxon>
        <taxon>Crustacea</taxon>
        <taxon>Multicrustacea</taxon>
        <taxon>Malacostraca</taxon>
        <taxon>Eumalacostraca</taxon>
        <taxon>Peracarida</taxon>
        <taxon>Amphipoda</taxon>
        <taxon>Amphilochidea</taxon>
        <taxon>Lysianassida</taxon>
        <taxon>Lysianassidira</taxon>
        <taxon>Lysianassoidea</taxon>
        <taxon>Lysianassidae</taxon>
        <taxon>Hirondellea</taxon>
    </lineage>
</organism>
<dbReference type="InterPro" id="IPR019821">
    <property type="entry name" value="Kinesin_motor_CS"/>
</dbReference>
<comment type="similarity">
    <text evidence="8">Belongs to the TRAFAC class myosin-kinesin ATPase superfamily. Kinesin family. KIN-8 subfamily.</text>
</comment>
<dbReference type="GO" id="GO:0008017">
    <property type="term" value="F:microtubule binding"/>
    <property type="evidence" value="ECO:0007669"/>
    <property type="project" value="InterPro"/>
</dbReference>
<evidence type="ECO:0000313" key="13">
    <source>
        <dbReference type="EMBL" id="LAC22944.1"/>
    </source>
</evidence>
<protein>
    <submittedName>
        <fullName evidence="13">Kinesin-like protein KIF18A</fullName>
    </submittedName>
</protein>
<dbReference type="PANTHER" id="PTHR47968:SF65">
    <property type="entry name" value="KINESIN MOTOR DOMAIN-CONTAINING PROTEIN"/>
    <property type="match status" value="1"/>
</dbReference>
<evidence type="ECO:0000256" key="8">
    <source>
        <dbReference type="ARBA" id="ARBA00060769"/>
    </source>
</evidence>
<feature type="region of interest" description="Disordered" evidence="11">
    <location>
        <begin position="1442"/>
        <end position="1502"/>
    </location>
</feature>
<feature type="compositionally biased region" description="Basic and acidic residues" evidence="11">
    <location>
        <begin position="1345"/>
        <end position="1363"/>
    </location>
</feature>
<feature type="compositionally biased region" description="Polar residues" evidence="11">
    <location>
        <begin position="1607"/>
        <end position="1618"/>
    </location>
</feature>
<dbReference type="Pfam" id="PF00225">
    <property type="entry name" value="Kinesin"/>
    <property type="match status" value="1"/>
</dbReference>
<keyword evidence="2" id="KW-0493">Microtubule</keyword>
<evidence type="ECO:0000256" key="1">
    <source>
        <dbReference type="ARBA" id="ARBA00004245"/>
    </source>
</evidence>
<evidence type="ECO:0000256" key="2">
    <source>
        <dbReference type="ARBA" id="ARBA00022701"/>
    </source>
</evidence>
<keyword evidence="6 9" id="KW-0505">Motor protein</keyword>
<dbReference type="GO" id="GO:0005874">
    <property type="term" value="C:microtubule"/>
    <property type="evidence" value="ECO:0007669"/>
    <property type="project" value="UniProtKB-KW"/>
</dbReference>
<evidence type="ECO:0000256" key="5">
    <source>
        <dbReference type="ARBA" id="ARBA00023054"/>
    </source>
</evidence>
<dbReference type="FunFam" id="3.40.850.10:FF:000054">
    <property type="entry name" value="Kinesin-like protein"/>
    <property type="match status" value="1"/>
</dbReference>
<evidence type="ECO:0000256" key="3">
    <source>
        <dbReference type="ARBA" id="ARBA00022741"/>
    </source>
</evidence>
<dbReference type="SMART" id="SM00129">
    <property type="entry name" value="KISc"/>
    <property type="match status" value="1"/>
</dbReference>
<dbReference type="CDD" id="cd01370">
    <property type="entry name" value="KISc_KIP3_like"/>
    <property type="match status" value="1"/>
</dbReference>
<feature type="coiled-coil region" evidence="10">
    <location>
        <begin position="429"/>
        <end position="477"/>
    </location>
</feature>
<feature type="region of interest" description="Disordered" evidence="11">
    <location>
        <begin position="1589"/>
        <end position="1625"/>
    </location>
</feature>
<feature type="compositionally biased region" description="Low complexity" evidence="11">
    <location>
        <begin position="1481"/>
        <end position="1493"/>
    </location>
</feature>
<keyword evidence="5 10" id="KW-0175">Coiled coil</keyword>
<keyword evidence="7" id="KW-0206">Cytoskeleton</keyword>
<evidence type="ECO:0000256" key="4">
    <source>
        <dbReference type="ARBA" id="ARBA00022840"/>
    </source>
</evidence>
<feature type="region of interest" description="Disordered" evidence="11">
    <location>
        <begin position="1"/>
        <end position="21"/>
    </location>
</feature>
<proteinExistence type="evidence at transcript level"/>
<dbReference type="EMBL" id="IACT01003718">
    <property type="protein sequence ID" value="LAC22944.1"/>
    <property type="molecule type" value="mRNA"/>
</dbReference>
<dbReference type="Gene3D" id="3.40.850.10">
    <property type="entry name" value="Kinesin motor domain"/>
    <property type="match status" value="1"/>
</dbReference>
<feature type="binding site" evidence="9">
    <location>
        <begin position="165"/>
        <end position="172"/>
    </location>
    <ligand>
        <name>ATP</name>
        <dbReference type="ChEBI" id="CHEBI:30616"/>
    </ligand>
</feature>
<dbReference type="InterPro" id="IPR001752">
    <property type="entry name" value="Kinesin_motor_dom"/>
</dbReference>
<dbReference type="PROSITE" id="PS00411">
    <property type="entry name" value="KINESIN_MOTOR_1"/>
    <property type="match status" value="1"/>
</dbReference>
<comment type="subcellular location">
    <subcellularLocation>
        <location evidence="1">Cytoplasm</location>
        <location evidence="1">Cytoskeleton</location>
    </subcellularLocation>
</comment>
<dbReference type="InterPro" id="IPR027417">
    <property type="entry name" value="P-loop_NTPase"/>
</dbReference>
<dbReference type="SUPFAM" id="SSF52540">
    <property type="entry name" value="P-loop containing nucleoside triphosphate hydrolases"/>
    <property type="match status" value="1"/>
</dbReference>
<dbReference type="GO" id="GO:0005524">
    <property type="term" value="F:ATP binding"/>
    <property type="evidence" value="ECO:0007669"/>
    <property type="project" value="UniProtKB-UniRule"/>
</dbReference>
<dbReference type="InterPro" id="IPR036961">
    <property type="entry name" value="Kinesin_motor_dom_sf"/>
</dbReference>